<evidence type="ECO:0000256" key="8">
    <source>
        <dbReference type="ARBA" id="ARBA00022833"/>
    </source>
</evidence>
<evidence type="ECO:0000256" key="9">
    <source>
        <dbReference type="ARBA" id="ARBA00023015"/>
    </source>
</evidence>
<dbReference type="InterPro" id="IPR018060">
    <property type="entry name" value="HTH_AraC"/>
</dbReference>
<dbReference type="InterPro" id="IPR010316">
    <property type="entry name" value="AlkA_N"/>
</dbReference>
<reference evidence="16" key="1">
    <citation type="submission" date="2019-04" db="EMBL/GenBank/DDBJ databases">
        <title>Draft genome sequence of Pseudonocardiaceae bacterium SL3-2-4.</title>
        <authorList>
            <person name="Ningsih F."/>
            <person name="Yokota A."/>
            <person name="Sakai Y."/>
            <person name="Nanatani K."/>
            <person name="Yabe S."/>
            <person name="Oetari A."/>
            <person name="Sjamsuridzal W."/>
        </authorList>
    </citation>
    <scope>NUCLEOTIDE SEQUENCE [LARGE SCALE GENOMIC DNA]</scope>
    <source>
        <strain evidence="16">SL3-2-4</strain>
    </source>
</reference>
<dbReference type="FunFam" id="3.40.10.10:FF:000001">
    <property type="entry name" value="DNA-3-methyladenine glycosylase 2"/>
    <property type="match status" value="1"/>
</dbReference>
<dbReference type="Pfam" id="PF02805">
    <property type="entry name" value="Ada_Zn_binding"/>
    <property type="match status" value="1"/>
</dbReference>
<dbReference type="Gene3D" id="1.10.1670.10">
    <property type="entry name" value="Helix-hairpin-Helix base-excision DNA repair enzymes (C-terminal)"/>
    <property type="match status" value="1"/>
</dbReference>
<dbReference type="SUPFAM" id="SSF57884">
    <property type="entry name" value="Ada DNA repair protein, N-terminal domain (N-Ada 10)"/>
    <property type="match status" value="1"/>
</dbReference>
<dbReference type="GO" id="GO:0008270">
    <property type="term" value="F:zinc ion binding"/>
    <property type="evidence" value="ECO:0007669"/>
    <property type="project" value="InterPro"/>
</dbReference>
<evidence type="ECO:0000259" key="14">
    <source>
        <dbReference type="PROSITE" id="PS01124"/>
    </source>
</evidence>
<dbReference type="SMART" id="SM00342">
    <property type="entry name" value="HTH_ARAC"/>
    <property type="match status" value="1"/>
</dbReference>
<keyword evidence="9" id="KW-0805">Transcription regulation</keyword>
<dbReference type="Gene3D" id="1.10.10.60">
    <property type="entry name" value="Homeodomain-like"/>
    <property type="match status" value="1"/>
</dbReference>
<dbReference type="GO" id="GO:0008168">
    <property type="term" value="F:methyltransferase activity"/>
    <property type="evidence" value="ECO:0007669"/>
    <property type="project" value="UniProtKB-KW"/>
</dbReference>
<dbReference type="SUPFAM" id="SSF55945">
    <property type="entry name" value="TATA-box binding protein-like"/>
    <property type="match status" value="1"/>
</dbReference>
<dbReference type="AlphaFoldDB" id="A0A4D4J613"/>
<dbReference type="GO" id="GO:0003700">
    <property type="term" value="F:DNA-binding transcription factor activity"/>
    <property type="evidence" value="ECO:0007669"/>
    <property type="project" value="InterPro"/>
</dbReference>
<dbReference type="EMBL" id="BJFL01000005">
    <property type="protein sequence ID" value="GDY29946.1"/>
    <property type="molecule type" value="Genomic_DNA"/>
</dbReference>
<proteinExistence type="predicted"/>
<dbReference type="Proteomes" id="UP000298860">
    <property type="component" value="Unassembled WGS sequence"/>
</dbReference>
<dbReference type="PROSITE" id="PS00041">
    <property type="entry name" value="HTH_ARAC_FAMILY_1"/>
    <property type="match status" value="1"/>
</dbReference>
<evidence type="ECO:0000256" key="1">
    <source>
        <dbReference type="ARBA" id="ARBA00000086"/>
    </source>
</evidence>
<evidence type="ECO:0000256" key="12">
    <source>
        <dbReference type="ARBA" id="ARBA00023163"/>
    </source>
</evidence>
<keyword evidence="13" id="KW-0234">DNA repair</keyword>
<dbReference type="InterPro" id="IPR037046">
    <property type="entry name" value="AlkA_N_sf"/>
</dbReference>
<dbReference type="SUPFAM" id="SSF48150">
    <property type="entry name" value="DNA-glycosylase"/>
    <property type="match status" value="1"/>
</dbReference>
<dbReference type="GO" id="GO:0006307">
    <property type="term" value="P:DNA alkylation repair"/>
    <property type="evidence" value="ECO:0007669"/>
    <property type="project" value="TreeGrafter"/>
</dbReference>
<evidence type="ECO:0000256" key="13">
    <source>
        <dbReference type="ARBA" id="ARBA00023204"/>
    </source>
</evidence>
<dbReference type="PANTHER" id="PTHR43003">
    <property type="entry name" value="DNA-3-METHYLADENINE GLYCOSYLASE"/>
    <property type="match status" value="1"/>
</dbReference>
<evidence type="ECO:0000256" key="7">
    <source>
        <dbReference type="ARBA" id="ARBA00022763"/>
    </source>
</evidence>
<feature type="domain" description="HTH araC/xylS-type" evidence="14">
    <location>
        <begin position="104"/>
        <end position="202"/>
    </location>
</feature>
<dbReference type="EC" id="3.2.2.21" evidence="3"/>
<keyword evidence="16" id="KW-1185">Reference proteome</keyword>
<comment type="cofactor">
    <cofactor evidence="2">
        <name>Zn(2+)</name>
        <dbReference type="ChEBI" id="CHEBI:29105"/>
    </cofactor>
</comment>
<evidence type="ECO:0000256" key="2">
    <source>
        <dbReference type="ARBA" id="ARBA00001947"/>
    </source>
</evidence>
<dbReference type="Gene3D" id="1.10.340.30">
    <property type="entry name" value="Hypothetical protein, domain 2"/>
    <property type="match status" value="1"/>
</dbReference>
<keyword evidence="7" id="KW-0227">DNA damage</keyword>
<keyword evidence="10" id="KW-0238">DNA-binding</keyword>
<keyword evidence="6" id="KW-0479">Metal-binding</keyword>
<dbReference type="GO" id="GO:0032131">
    <property type="term" value="F:alkylated DNA binding"/>
    <property type="evidence" value="ECO:0007669"/>
    <property type="project" value="TreeGrafter"/>
</dbReference>
<comment type="caution">
    <text evidence="15">The sequence shown here is derived from an EMBL/GenBank/DDBJ whole genome shotgun (WGS) entry which is preliminary data.</text>
</comment>
<dbReference type="GO" id="GO:0006285">
    <property type="term" value="P:base-excision repair, AP site formation"/>
    <property type="evidence" value="ECO:0007669"/>
    <property type="project" value="TreeGrafter"/>
</dbReference>
<comment type="catalytic activity">
    <reaction evidence="1">
        <text>Hydrolysis of alkylated DNA, releasing 3-methyladenine, 3-methylguanine, 7-methylguanine and 7-methyladenine.</text>
        <dbReference type="EC" id="3.2.2.21"/>
    </reaction>
</comment>
<dbReference type="GO" id="GO:0005737">
    <property type="term" value="C:cytoplasm"/>
    <property type="evidence" value="ECO:0007669"/>
    <property type="project" value="TreeGrafter"/>
</dbReference>
<dbReference type="InterPro" id="IPR011257">
    <property type="entry name" value="DNA_glycosylase"/>
</dbReference>
<evidence type="ECO:0000256" key="3">
    <source>
        <dbReference type="ARBA" id="ARBA00012000"/>
    </source>
</evidence>
<dbReference type="InterPro" id="IPR003265">
    <property type="entry name" value="HhH-GPD_domain"/>
</dbReference>
<evidence type="ECO:0000256" key="11">
    <source>
        <dbReference type="ARBA" id="ARBA00023159"/>
    </source>
</evidence>
<dbReference type="Gene3D" id="3.30.310.20">
    <property type="entry name" value="DNA-3-methyladenine glycosylase AlkA, N-terminal domain"/>
    <property type="match status" value="1"/>
</dbReference>
<keyword evidence="11" id="KW-0010">Activator</keyword>
<dbReference type="PANTHER" id="PTHR43003:SF13">
    <property type="entry name" value="DNA-3-METHYLADENINE GLYCOSYLASE 2"/>
    <property type="match status" value="1"/>
</dbReference>
<evidence type="ECO:0000313" key="16">
    <source>
        <dbReference type="Proteomes" id="UP000298860"/>
    </source>
</evidence>
<evidence type="ECO:0000256" key="6">
    <source>
        <dbReference type="ARBA" id="ARBA00022723"/>
    </source>
</evidence>
<dbReference type="SMART" id="SM01009">
    <property type="entry name" value="AlkA_N"/>
    <property type="match status" value="1"/>
</dbReference>
<dbReference type="SMART" id="SM00478">
    <property type="entry name" value="ENDO3c"/>
    <property type="match status" value="1"/>
</dbReference>
<protein>
    <recommendedName>
        <fullName evidence="3">DNA-3-methyladenine glycosylase II</fullName>
        <ecNumber evidence="3">3.2.2.21</ecNumber>
    </recommendedName>
</protein>
<dbReference type="RefSeq" id="WP_137813090.1">
    <property type="nucleotide sequence ID" value="NZ_BJFL01000005.1"/>
</dbReference>
<dbReference type="InterPro" id="IPR035451">
    <property type="entry name" value="Ada-like_dom_sf"/>
</dbReference>
<dbReference type="GO" id="GO:0032259">
    <property type="term" value="P:methylation"/>
    <property type="evidence" value="ECO:0007669"/>
    <property type="project" value="UniProtKB-KW"/>
</dbReference>
<dbReference type="Gene3D" id="3.40.10.10">
    <property type="entry name" value="DNA Methylphosphotriester Repair Domain"/>
    <property type="match status" value="1"/>
</dbReference>
<keyword evidence="8" id="KW-0862">Zinc</keyword>
<dbReference type="GO" id="GO:0043565">
    <property type="term" value="F:sequence-specific DNA binding"/>
    <property type="evidence" value="ECO:0007669"/>
    <property type="project" value="InterPro"/>
</dbReference>
<sequence length="508" mass="53882">MSDFRRPYRVPAGSIGDVLVDTEHAYRAVAARDTRFDGCFVTAVRTTGIYCRPSCPAVTPKRRNVEFFPTAAAAQSAGYRACRRCLPDAVPGSPEWNLRADLAGRAMRLIADGLVEREGVPGLARRLGYSERHLTRVLTQELGAGPLALARAHRAQAARVLVETTDLSFADIAFAAGFASVRQFNDTIREVYAANPSELRAAARRRADQPAPAAGRITLRLPYRPPLDAEGLLTFLAARAVPGVEEVADGGYARTLRLPHGAATARLIPRDGHVQATLHLADQRDLGAAVARLRRLLDLDADPCAVDELLAADPALAGSVAATPGIRLPGSVDGAETVLRAVLGQQVSVAAARTAAAALVAALGDQLTTPDGGLTTLFPTPAAVAERGAEVLTGPVRRIRTVLEVSAALAQGGLQVHVGRTAEDLAAELETFPGIGPWTAQYVVMRVLGAPDVLLASDAAMRRGGTALGLPGDPHRLADRGRTWRPWRSYAGMHLWRAGTKINARRTA</sequence>
<keyword evidence="5" id="KW-0808">Transferase</keyword>
<dbReference type="GO" id="GO:0032993">
    <property type="term" value="C:protein-DNA complex"/>
    <property type="evidence" value="ECO:0007669"/>
    <property type="project" value="TreeGrafter"/>
</dbReference>
<dbReference type="GO" id="GO:0008725">
    <property type="term" value="F:DNA-3-methyladenine glycosylase activity"/>
    <property type="evidence" value="ECO:0007669"/>
    <property type="project" value="TreeGrafter"/>
</dbReference>
<dbReference type="PROSITE" id="PS01124">
    <property type="entry name" value="HTH_ARAC_FAMILY_2"/>
    <property type="match status" value="1"/>
</dbReference>
<name>A0A4D4J613_9PSEU</name>
<evidence type="ECO:0000256" key="4">
    <source>
        <dbReference type="ARBA" id="ARBA00022603"/>
    </source>
</evidence>
<evidence type="ECO:0000256" key="5">
    <source>
        <dbReference type="ARBA" id="ARBA00022679"/>
    </source>
</evidence>
<dbReference type="GO" id="GO:0043916">
    <property type="term" value="F:DNA-7-methylguanine glycosylase activity"/>
    <property type="evidence" value="ECO:0007669"/>
    <property type="project" value="TreeGrafter"/>
</dbReference>
<dbReference type="InterPro" id="IPR004026">
    <property type="entry name" value="Ada_DNA_repair_Zn-bd"/>
</dbReference>
<dbReference type="InterPro" id="IPR023170">
    <property type="entry name" value="HhH_base_excis_C"/>
</dbReference>
<dbReference type="InterPro" id="IPR051912">
    <property type="entry name" value="Alkylbase_DNA_Glycosylase/TA"/>
</dbReference>
<dbReference type="InterPro" id="IPR018062">
    <property type="entry name" value="HTH_AraC-typ_CS"/>
</dbReference>
<dbReference type="Pfam" id="PF06029">
    <property type="entry name" value="AlkA_N"/>
    <property type="match status" value="1"/>
</dbReference>
<evidence type="ECO:0000256" key="10">
    <source>
        <dbReference type="ARBA" id="ARBA00023125"/>
    </source>
</evidence>
<dbReference type="Pfam" id="PF12833">
    <property type="entry name" value="HTH_18"/>
    <property type="match status" value="1"/>
</dbReference>
<evidence type="ECO:0000313" key="15">
    <source>
        <dbReference type="EMBL" id="GDY29946.1"/>
    </source>
</evidence>
<dbReference type="OrthoDB" id="9811249at2"/>
<accession>A0A4D4J613</accession>
<dbReference type="SUPFAM" id="SSF46689">
    <property type="entry name" value="Homeodomain-like"/>
    <property type="match status" value="1"/>
</dbReference>
<dbReference type="InterPro" id="IPR009057">
    <property type="entry name" value="Homeodomain-like_sf"/>
</dbReference>
<gene>
    <name evidence="15" type="primary">alkA</name>
    <name evidence="15" type="ORF">GTS_15790</name>
</gene>
<keyword evidence="4" id="KW-0489">Methyltransferase</keyword>
<keyword evidence="12" id="KW-0804">Transcription</keyword>
<organism evidence="15 16">
    <name type="scientific">Gandjariella thermophila</name>
    <dbReference type="NCBI Taxonomy" id="1931992"/>
    <lineage>
        <taxon>Bacteria</taxon>
        <taxon>Bacillati</taxon>
        <taxon>Actinomycetota</taxon>
        <taxon>Actinomycetes</taxon>
        <taxon>Pseudonocardiales</taxon>
        <taxon>Pseudonocardiaceae</taxon>
        <taxon>Gandjariella</taxon>
    </lineage>
</organism>